<comment type="similarity">
    <text evidence="2">Belongs to the acyl-CoA dehydrogenase family.</text>
</comment>
<dbReference type="PANTHER" id="PTHR43884">
    <property type="entry name" value="ACYL-COA DEHYDROGENASE"/>
    <property type="match status" value="1"/>
</dbReference>
<protein>
    <submittedName>
        <fullName evidence="8">Acyl-CoA dehydrogenase family protein</fullName>
    </submittedName>
</protein>
<dbReference type="InterPro" id="IPR009100">
    <property type="entry name" value="AcylCoA_DH/oxidase_NM_dom_sf"/>
</dbReference>
<organism evidence="8 9">
    <name type="scientific">Siccirubricoccus deserti</name>
    <dbReference type="NCBI Taxonomy" id="2013562"/>
    <lineage>
        <taxon>Bacteria</taxon>
        <taxon>Pseudomonadati</taxon>
        <taxon>Pseudomonadota</taxon>
        <taxon>Alphaproteobacteria</taxon>
        <taxon>Acetobacterales</taxon>
        <taxon>Roseomonadaceae</taxon>
        <taxon>Siccirubricoccus</taxon>
    </lineage>
</organism>
<proteinExistence type="inferred from homology"/>
<accession>A0A9X0UCR8</accession>
<dbReference type="Gene3D" id="1.20.140.10">
    <property type="entry name" value="Butyryl-CoA Dehydrogenase, subunit A, domain 3"/>
    <property type="match status" value="1"/>
</dbReference>
<evidence type="ECO:0000256" key="3">
    <source>
        <dbReference type="ARBA" id="ARBA00022630"/>
    </source>
</evidence>
<dbReference type="Gene3D" id="1.10.540.10">
    <property type="entry name" value="Acyl-CoA dehydrogenase/oxidase, N-terminal domain"/>
    <property type="match status" value="1"/>
</dbReference>
<evidence type="ECO:0000259" key="6">
    <source>
        <dbReference type="Pfam" id="PF00441"/>
    </source>
</evidence>
<dbReference type="SUPFAM" id="SSF56645">
    <property type="entry name" value="Acyl-CoA dehydrogenase NM domain-like"/>
    <property type="match status" value="1"/>
</dbReference>
<feature type="domain" description="Acyl-CoA dehydrogenase/oxidase N-terminal" evidence="7">
    <location>
        <begin position="8"/>
        <end position="95"/>
    </location>
</feature>
<name>A0A9X0UCR8_9PROT</name>
<dbReference type="PANTHER" id="PTHR43884:SF20">
    <property type="entry name" value="ACYL-COA DEHYDROGENASE FADE28"/>
    <property type="match status" value="1"/>
</dbReference>
<dbReference type="AlphaFoldDB" id="A0A9X0UCR8"/>
<dbReference type="InterPro" id="IPR036250">
    <property type="entry name" value="AcylCo_DH-like_C"/>
</dbReference>
<evidence type="ECO:0000259" key="7">
    <source>
        <dbReference type="Pfam" id="PF02771"/>
    </source>
</evidence>
<evidence type="ECO:0000256" key="2">
    <source>
        <dbReference type="ARBA" id="ARBA00009347"/>
    </source>
</evidence>
<dbReference type="InterPro" id="IPR037069">
    <property type="entry name" value="AcylCoA_DH/ox_N_sf"/>
</dbReference>
<dbReference type="InterPro" id="IPR013786">
    <property type="entry name" value="AcylCoA_DH/ox_N"/>
</dbReference>
<evidence type="ECO:0000256" key="4">
    <source>
        <dbReference type="ARBA" id="ARBA00022827"/>
    </source>
</evidence>
<comment type="caution">
    <text evidence="8">The sequence shown here is derived from an EMBL/GenBank/DDBJ whole genome shotgun (WGS) entry which is preliminary data.</text>
</comment>
<evidence type="ECO:0000256" key="5">
    <source>
        <dbReference type="ARBA" id="ARBA00023002"/>
    </source>
</evidence>
<dbReference type="GO" id="GO:0003995">
    <property type="term" value="F:acyl-CoA dehydrogenase activity"/>
    <property type="evidence" value="ECO:0007669"/>
    <property type="project" value="TreeGrafter"/>
</dbReference>
<dbReference type="Pfam" id="PF02771">
    <property type="entry name" value="Acyl-CoA_dh_N"/>
    <property type="match status" value="1"/>
</dbReference>
<dbReference type="Pfam" id="PF00441">
    <property type="entry name" value="Acyl-CoA_dh_1"/>
    <property type="match status" value="1"/>
</dbReference>
<evidence type="ECO:0000256" key="1">
    <source>
        <dbReference type="ARBA" id="ARBA00001974"/>
    </source>
</evidence>
<comment type="cofactor">
    <cofactor evidence="1">
        <name>FAD</name>
        <dbReference type="ChEBI" id="CHEBI:57692"/>
    </cofactor>
</comment>
<dbReference type="EMBL" id="JACOMF010000004">
    <property type="protein sequence ID" value="MBC4014713.1"/>
    <property type="molecule type" value="Genomic_DNA"/>
</dbReference>
<sequence>MSDELRTILLEQVDRLLADNAGPDLLRANERGIWPERLWAEAEALGLPLALAPEAMGGAGLGWDDAVALWQVLGRHAAPLPLGESMVAAALLAEAGIAPPSGLIGLAVGSAPVAWGRRAGHLAVLQGREVALRAGPAGQEGRAGYARDPADAAGPGAALATGALPADAGLLAGALLNAARIAGALEAVLDMTVEYANTRKQFGRAIGGFQAVQQLLARCAGEVASAGVAAATAGRAAARRGLAGAEFEIASAKVVCGEAAGTGAEIVHQVHAAIGFTDEHALHLFTRRMWEWRDGFGAERVWARRIGAAALARGGDVLWADLTGRDER</sequence>
<dbReference type="RefSeq" id="WP_186769484.1">
    <property type="nucleotide sequence ID" value="NZ_JACOMF010000004.1"/>
</dbReference>
<dbReference type="SUPFAM" id="SSF47203">
    <property type="entry name" value="Acyl-CoA dehydrogenase C-terminal domain-like"/>
    <property type="match status" value="1"/>
</dbReference>
<evidence type="ECO:0000313" key="8">
    <source>
        <dbReference type="EMBL" id="MBC4014713.1"/>
    </source>
</evidence>
<keyword evidence="4" id="KW-0274">FAD</keyword>
<dbReference type="InterPro" id="IPR009075">
    <property type="entry name" value="AcylCo_DH/oxidase_C"/>
</dbReference>
<dbReference type="GO" id="GO:0050660">
    <property type="term" value="F:flavin adenine dinucleotide binding"/>
    <property type="evidence" value="ECO:0007669"/>
    <property type="project" value="InterPro"/>
</dbReference>
<gene>
    <name evidence="8" type="ORF">H7965_05190</name>
</gene>
<evidence type="ECO:0000313" key="9">
    <source>
        <dbReference type="Proteomes" id="UP000600101"/>
    </source>
</evidence>
<dbReference type="Proteomes" id="UP000600101">
    <property type="component" value="Unassembled WGS sequence"/>
</dbReference>
<keyword evidence="9" id="KW-1185">Reference proteome</keyword>
<reference evidence="8" key="1">
    <citation type="submission" date="2020-08" db="EMBL/GenBank/DDBJ databases">
        <authorList>
            <person name="Hu Y."/>
            <person name="Nguyen S.V."/>
            <person name="Li F."/>
            <person name="Fanning S."/>
        </authorList>
    </citation>
    <scope>NUCLEOTIDE SEQUENCE</scope>
    <source>
        <strain evidence="8">SYSU D8009</strain>
    </source>
</reference>
<keyword evidence="3" id="KW-0285">Flavoprotein</keyword>
<feature type="domain" description="Acyl-CoA dehydrogenase/oxidase C-terminal" evidence="6">
    <location>
        <begin position="169"/>
        <end position="307"/>
    </location>
</feature>
<keyword evidence="5" id="KW-0560">Oxidoreductase</keyword>